<feature type="compositionally biased region" description="Acidic residues" evidence="1">
    <location>
        <begin position="67"/>
        <end position="89"/>
    </location>
</feature>
<accession>A0AAX4PIK5</accession>
<dbReference type="GO" id="GO:0005634">
    <property type="term" value="C:nucleus"/>
    <property type="evidence" value="ECO:0007669"/>
    <property type="project" value="TreeGrafter"/>
</dbReference>
<feature type="region of interest" description="Disordered" evidence="1">
    <location>
        <begin position="1"/>
        <end position="133"/>
    </location>
</feature>
<dbReference type="PANTHER" id="PTHR13275">
    <property type="entry name" value="YL-1 PROTEIN TRANSCRIPTION FACTOR-LIKE 1"/>
    <property type="match status" value="1"/>
</dbReference>
<feature type="domain" description="Vps72/YL1 N-terminal" evidence="2">
    <location>
        <begin position="17"/>
        <end position="251"/>
    </location>
</feature>
<name>A0AAX4PIK5_9CHLO</name>
<feature type="region of interest" description="Disordered" evidence="1">
    <location>
        <begin position="154"/>
        <end position="175"/>
    </location>
</feature>
<sequence length="307" mass="35038">MAAGEGEGGHGARMTLPARRTRGKRMNALLGEAEDADKDFWDQEFFAEEKRDGEYEKSDSETSFYDSDFDDAEDHGDGGGDEEDSDDEERRERLRRKKKLLPPGRPKPRSAPRPRPVAKVEEKNAPAPAGYMSVDGQRRFSALRRDIAGAEIVRKSSRSSVVEASARHEEQRRMQEVEQRIRKIKRDSESYTRPKAMAISAEDLIRESCLYTEVCNAQSLNYLLEREEEAKRRHAIKTRKLYDGPKVKYRSFRGKDGLERTEVEYANGAEIPRPGGRLPERSQPSSPKPKKMRSLASLKLKIKLPTR</sequence>
<dbReference type="Proteomes" id="UP001472866">
    <property type="component" value="Chromosome 13"/>
</dbReference>
<evidence type="ECO:0000313" key="4">
    <source>
        <dbReference type="Proteomes" id="UP001472866"/>
    </source>
</evidence>
<keyword evidence="4" id="KW-1185">Reference proteome</keyword>
<proteinExistence type="predicted"/>
<dbReference type="AlphaFoldDB" id="A0AAX4PIK5"/>
<feature type="compositionally biased region" description="Basic residues" evidence="1">
    <location>
        <begin position="93"/>
        <end position="112"/>
    </location>
</feature>
<reference evidence="3 4" key="1">
    <citation type="submission" date="2024-03" db="EMBL/GenBank/DDBJ databases">
        <title>Complete genome sequence of the green alga Chloropicon roscoffensis RCC1871.</title>
        <authorList>
            <person name="Lemieux C."/>
            <person name="Pombert J.-F."/>
            <person name="Otis C."/>
            <person name="Turmel M."/>
        </authorList>
    </citation>
    <scope>NUCLEOTIDE SEQUENCE [LARGE SCALE GENOMIC DNA]</scope>
    <source>
        <strain evidence="3 4">RCC1871</strain>
    </source>
</reference>
<dbReference type="EMBL" id="CP151513">
    <property type="protein sequence ID" value="WZN65732.1"/>
    <property type="molecule type" value="Genomic_DNA"/>
</dbReference>
<dbReference type="PANTHER" id="PTHR13275:SF4">
    <property type="entry name" value="VACUOLAR PROTEIN SORTING-ASSOCIATED PROTEIN 72 HOMOLOG"/>
    <property type="match status" value="1"/>
</dbReference>
<evidence type="ECO:0000259" key="2">
    <source>
        <dbReference type="Pfam" id="PF05764"/>
    </source>
</evidence>
<feature type="compositionally biased region" description="Gly residues" evidence="1">
    <location>
        <begin position="1"/>
        <end position="11"/>
    </location>
</feature>
<protein>
    <submittedName>
        <fullName evidence="3">YL1 domain-containing protein</fullName>
    </submittedName>
</protein>
<feature type="compositionally biased region" description="Basic and acidic residues" evidence="1">
    <location>
        <begin position="47"/>
        <end position="60"/>
    </location>
</feature>
<dbReference type="InterPro" id="IPR046757">
    <property type="entry name" value="YL1_N"/>
</dbReference>
<feature type="region of interest" description="Disordered" evidence="1">
    <location>
        <begin position="264"/>
        <end position="297"/>
    </location>
</feature>
<feature type="compositionally biased region" description="Basic and acidic residues" evidence="1">
    <location>
        <begin position="165"/>
        <end position="175"/>
    </location>
</feature>
<evidence type="ECO:0000256" key="1">
    <source>
        <dbReference type="SAM" id="MobiDB-lite"/>
    </source>
</evidence>
<gene>
    <name evidence="3" type="ORF">HKI87_13g72940</name>
</gene>
<dbReference type="Pfam" id="PF05764">
    <property type="entry name" value="YL1"/>
    <property type="match status" value="1"/>
</dbReference>
<evidence type="ECO:0000313" key="3">
    <source>
        <dbReference type="EMBL" id="WZN65732.1"/>
    </source>
</evidence>
<organism evidence="3 4">
    <name type="scientific">Chloropicon roscoffensis</name>
    <dbReference type="NCBI Taxonomy" id="1461544"/>
    <lineage>
        <taxon>Eukaryota</taxon>
        <taxon>Viridiplantae</taxon>
        <taxon>Chlorophyta</taxon>
        <taxon>Chloropicophyceae</taxon>
        <taxon>Chloropicales</taxon>
        <taxon>Chloropicaceae</taxon>
        <taxon>Chloropicon</taxon>
    </lineage>
</organism>